<protein>
    <submittedName>
        <fullName evidence="1">Uncharacterized protein</fullName>
    </submittedName>
</protein>
<evidence type="ECO:0000313" key="2">
    <source>
        <dbReference type="Proteomes" id="UP000054018"/>
    </source>
</evidence>
<dbReference type="Proteomes" id="UP000054018">
    <property type="component" value="Unassembled WGS sequence"/>
</dbReference>
<keyword evidence="2" id="KW-1185">Reference proteome</keyword>
<name>A0A0C9ZE79_9AGAM</name>
<dbReference type="HOGENOM" id="CLU_2782888_0_0_1"/>
<reference evidence="1 2" key="1">
    <citation type="submission" date="2014-04" db="EMBL/GenBank/DDBJ databases">
        <authorList>
            <consortium name="DOE Joint Genome Institute"/>
            <person name="Kuo A."/>
            <person name="Kohler A."/>
            <person name="Costa M.D."/>
            <person name="Nagy L.G."/>
            <person name="Floudas D."/>
            <person name="Copeland A."/>
            <person name="Barry K.W."/>
            <person name="Cichocki N."/>
            <person name="Veneault-Fourrey C."/>
            <person name="LaButti K."/>
            <person name="Lindquist E.A."/>
            <person name="Lipzen A."/>
            <person name="Lundell T."/>
            <person name="Morin E."/>
            <person name="Murat C."/>
            <person name="Sun H."/>
            <person name="Tunlid A."/>
            <person name="Henrissat B."/>
            <person name="Grigoriev I.V."/>
            <person name="Hibbett D.S."/>
            <person name="Martin F."/>
            <person name="Nordberg H.P."/>
            <person name="Cantor M.N."/>
            <person name="Hua S.X."/>
        </authorList>
    </citation>
    <scope>NUCLEOTIDE SEQUENCE [LARGE SCALE GENOMIC DNA]</scope>
    <source>
        <strain evidence="1 2">441</strain>
    </source>
</reference>
<gene>
    <name evidence="1" type="ORF">PISMIDRAFT_674499</name>
</gene>
<reference evidence="2" key="2">
    <citation type="submission" date="2015-01" db="EMBL/GenBank/DDBJ databases">
        <title>Evolutionary Origins and Diversification of the Mycorrhizal Mutualists.</title>
        <authorList>
            <consortium name="DOE Joint Genome Institute"/>
            <consortium name="Mycorrhizal Genomics Consortium"/>
            <person name="Kohler A."/>
            <person name="Kuo A."/>
            <person name="Nagy L.G."/>
            <person name="Floudas D."/>
            <person name="Copeland A."/>
            <person name="Barry K.W."/>
            <person name="Cichocki N."/>
            <person name="Veneault-Fourrey C."/>
            <person name="LaButti K."/>
            <person name="Lindquist E.A."/>
            <person name="Lipzen A."/>
            <person name="Lundell T."/>
            <person name="Morin E."/>
            <person name="Murat C."/>
            <person name="Riley R."/>
            <person name="Ohm R."/>
            <person name="Sun H."/>
            <person name="Tunlid A."/>
            <person name="Henrissat B."/>
            <person name="Grigoriev I.V."/>
            <person name="Hibbett D.S."/>
            <person name="Martin F."/>
        </authorList>
    </citation>
    <scope>NUCLEOTIDE SEQUENCE [LARGE SCALE GENOMIC DNA]</scope>
    <source>
        <strain evidence="2">441</strain>
    </source>
</reference>
<proteinExistence type="predicted"/>
<accession>A0A0C9ZE79</accession>
<sequence>VTRGLTRHSLARLGCPPALGQAEILTSRAVTIPHDAMASPEAMDHALAPWSIIPGKNTTTSGISVNAVG</sequence>
<organism evidence="1 2">
    <name type="scientific">Pisolithus microcarpus 441</name>
    <dbReference type="NCBI Taxonomy" id="765257"/>
    <lineage>
        <taxon>Eukaryota</taxon>
        <taxon>Fungi</taxon>
        <taxon>Dikarya</taxon>
        <taxon>Basidiomycota</taxon>
        <taxon>Agaricomycotina</taxon>
        <taxon>Agaricomycetes</taxon>
        <taxon>Agaricomycetidae</taxon>
        <taxon>Boletales</taxon>
        <taxon>Sclerodermatineae</taxon>
        <taxon>Pisolithaceae</taxon>
        <taxon>Pisolithus</taxon>
    </lineage>
</organism>
<feature type="non-terminal residue" evidence="1">
    <location>
        <position position="1"/>
    </location>
</feature>
<dbReference type="AlphaFoldDB" id="A0A0C9ZE79"/>
<feature type="non-terminal residue" evidence="1">
    <location>
        <position position="69"/>
    </location>
</feature>
<dbReference type="EMBL" id="KN833695">
    <property type="protein sequence ID" value="KIK27606.1"/>
    <property type="molecule type" value="Genomic_DNA"/>
</dbReference>
<evidence type="ECO:0000313" key="1">
    <source>
        <dbReference type="EMBL" id="KIK27606.1"/>
    </source>
</evidence>